<dbReference type="Gene3D" id="2.160.20.10">
    <property type="entry name" value="Single-stranded right-handed beta-helix, Pectin lyase-like"/>
    <property type="match status" value="1"/>
</dbReference>
<comment type="caution">
    <text evidence="3">The sequence shown here is derived from an EMBL/GenBank/DDBJ whole genome shotgun (WGS) entry which is preliminary data.</text>
</comment>
<keyword evidence="4" id="KW-1185">Reference proteome</keyword>
<dbReference type="SUPFAM" id="SSF51126">
    <property type="entry name" value="Pectin lyase-like"/>
    <property type="match status" value="1"/>
</dbReference>
<proteinExistence type="predicted"/>
<feature type="region of interest" description="Disordered" evidence="1">
    <location>
        <begin position="69"/>
        <end position="95"/>
    </location>
</feature>
<dbReference type="InterPro" id="IPR011050">
    <property type="entry name" value="Pectin_lyase_fold/virulence"/>
</dbReference>
<dbReference type="NCBIfam" id="NF041518">
    <property type="entry name" value="choice_anch_Q"/>
    <property type="match status" value="1"/>
</dbReference>
<sequence>MKRFCSPVIMGVTAALWSSAAYSADFYVRPLAAGPVTGTALSVVTLQSLETTAPSEEEEVAPGTFIGGFETEKQSDETSADDTAGGSDATESKFLSTASTDGATITKGAKWVSAPKDIKGSRGKGKTSGSTQTDTADTGGSEVSDGGTSGGSGSSETTSSGSTTTEGGSEGTSSSGTTSTGGASEGTTTAGTSADTEGGSTTTSDSTTTTGSTTTGGTTTTSGTTTTTGGTTTTSGGPTTTTSGTTSGGTTTPSQTWASVSDVFSSGQLQAGDRIFLMAGYHGRLSITGQKFTSPVVIAPAPGEVAHVSSIMIRDSRNFVIQGLKVWATSSNAGTGAMIRSYSDSSDLAFMDLDIRSVSSAGNYLQWTATDWDNNKRNGMLIAGDRVTIARNRVTGIYHGIFAGASNSLMEQNIVDGFAGDGMRSNGDNSIVRRNKVQNCVKIDGNHSDGFQAFSIGANGPGTGTIKNLTIEDNKIFEWVSAATSPIRCKLQGIGMFDGMYDGTVIRNNVIAVSNYHGLTVAGAVNSVIANNTVVHPDGIAGNRPWIKISNHKNGTPPSNVTIANNLATNYHVSSDPSRNILGTNNVVVSNATNEFVSFATQDFTLKSTALGVDAGLSSYAPADDIVGTARPKGKAPDAGAYENF</sequence>
<dbReference type="RefSeq" id="WP_263741009.1">
    <property type="nucleotide sequence ID" value="NZ_JAOWKZ010000004.1"/>
</dbReference>
<dbReference type="InterPro" id="IPR059226">
    <property type="entry name" value="Choice_anch_Q_dom"/>
</dbReference>
<protein>
    <submittedName>
        <fullName evidence="3">Right-handed parallel beta-helix repeat-containing protein</fullName>
    </submittedName>
</protein>
<dbReference type="InterPro" id="IPR006626">
    <property type="entry name" value="PbH1"/>
</dbReference>
<keyword evidence="2" id="KW-0732">Signal</keyword>
<feature type="region of interest" description="Disordered" evidence="1">
    <location>
        <begin position="114"/>
        <end position="257"/>
    </location>
</feature>
<evidence type="ECO:0000256" key="1">
    <source>
        <dbReference type="SAM" id="MobiDB-lite"/>
    </source>
</evidence>
<gene>
    <name evidence="3" type="ORF">OEZ71_15870</name>
</gene>
<dbReference type="SMART" id="SM00710">
    <property type="entry name" value="PbH1"/>
    <property type="match status" value="5"/>
</dbReference>
<feature type="chain" id="PRO_5046310987" evidence="2">
    <location>
        <begin position="24"/>
        <end position="645"/>
    </location>
</feature>
<feature type="compositionally biased region" description="Low complexity" evidence="1">
    <location>
        <begin position="154"/>
        <end position="252"/>
    </location>
</feature>
<feature type="signal peptide" evidence="2">
    <location>
        <begin position="1"/>
        <end position="23"/>
    </location>
</feature>
<name>A0ABT2ZRP0_9RHOB</name>
<organism evidence="3 4">
    <name type="scientific">Albidovulum litorale</name>
    <dbReference type="NCBI Taxonomy" id="2984134"/>
    <lineage>
        <taxon>Bacteria</taxon>
        <taxon>Pseudomonadati</taxon>
        <taxon>Pseudomonadota</taxon>
        <taxon>Alphaproteobacteria</taxon>
        <taxon>Rhodobacterales</taxon>
        <taxon>Paracoccaceae</taxon>
        <taxon>Albidovulum</taxon>
    </lineage>
</organism>
<dbReference type="EMBL" id="JAOWKZ010000004">
    <property type="protein sequence ID" value="MCV2873777.1"/>
    <property type="molecule type" value="Genomic_DNA"/>
</dbReference>
<evidence type="ECO:0000313" key="3">
    <source>
        <dbReference type="EMBL" id="MCV2873777.1"/>
    </source>
</evidence>
<feature type="compositionally biased region" description="Low complexity" evidence="1">
    <location>
        <begin position="127"/>
        <end position="146"/>
    </location>
</feature>
<evidence type="ECO:0000256" key="2">
    <source>
        <dbReference type="SAM" id="SignalP"/>
    </source>
</evidence>
<evidence type="ECO:0000313" key="4">
    <source>
        <dbReference type="Proteomes" id="UP001652564"/>
    </source>
</evidence>
<dbReference type="Proteomes" id="UP001652564">
    <property type="component" value="Unassembled WGS sequence"/>
</dbReference>
<accession>A0ABT2ZRP0</accession>
<reference evidence="3 4" key="1">
    <citation type="submission" date="2022-10" db="EMBL/GenBank/DDBJ databases">
        <title>Defluviimonas sp. nov., isolated from ocean surface sediments.</title>
        <authorList>
            <person name="He W."/>
            <person name="Wang L."/>
            <person name="Zhang D.-F."/>
        </authorList>
    </citation>
    <scope>NUCLEOTIDE SEQUENCE [LARGE SCALE GENOMIC DNA]</scope>
    <source>
        <strain evidence="3 4">WL0050</strain>
    </source>
</reference>
<dbReference type="InterPro" id="IPR012334">
    <property type="entry name" value="Pectin_lyas_fold"/>
</dbReference>